<dbReference type="Pfam" id="PF08457">
    <property type="entry name" value="Sfi1"/>
    <property type="match status" value="2"/>
</dbReference>
<protein>
    <recommendedName>
        <fullName evidence="2">Sfi1 spindle body domain-containing protein</fullName>
    </recommendedName>
</protein>
<gene>
    <name evidence="3" type="ORF">CANVERA_P2018</name>
</gene>
<keyword evidence="4" id="KW-1185">Reference proteome</keyword>
<feature type="region of interest" description="Disordered" evidence="1">
    <location>
        <begin position="667"/>
        <end position="691"/>
    </location>
</feature>
<dbReference type="InterPro" id="IPR013665">
    <property type="entry name" value="Sfi1_dom"/>
</dbReference>
<proteinExistence type="predicted"/>
<comment type="caution">
    <text evidence="3">The sequence shown here is derived from an EMBL/GenBank/DDBJ whole genome shotgun (WGS) entry which is preliminary data.</text>
</comment>
<feature type="domain" description="Sfi1 spindle body" evidence="2">
    <location>
        <begin position="554"/>
        <end position="662"/>
    </location>
</feature>
<feature type="domain" description="Sfi1 spindle body" evidence="2">
    <location>
        <begin position="365"/>
        <end position="515"/>
    </location>
</feature>
<dbReference type="AlphaFoldDB" id="A0A9W4TUX4"/>
<feature type="compositionally biased region" description="Polar residues" evidence="1">
    <location>
        <begin position="669"/>
        <end position="691"/>
    </location>
</feature>
<name>A0A9W4TUX4_9ASCO</name>
<evidence type="ECO:0000259" key="2">
    <source>
        <dbReference type="Pfam" id="PF08457"/>
    </source>
</evidence>
<sequence length="750" mass="90023">MSLSKLHDFKQWQPIIEYEKLLNDFLSTTNITSYEIHFKSRKTYNTLSVHYTTTTVDFKDEYFEQEINQFLDQGSIISDDPLFNDLYNKSPSPSTALNKFKEIKQVFTFSKEDILLLLLPRAYININKRSIEEFNMKDSLTSYVNDLITVGIDVDAEFPKLFHHYQNFIEVVLPTKVLEQDYKFLDYINQILQAFKQFQQGQYKGSIELAIQEFKNLQKFLLKGNHLINSTLCMRASSFDYYKSKSIKEITLSGWTNKYKHLNQEFKSKAYFNFWKNQVVLKQYIYERSCLFYDQLLESRYLDCWTAKNNKFEKLEHQADLIYLRKYFARLKLDNESVADEMFMKKFFIKWRSKIDIKENYSPFLRRYFEIWRSKLSTEAKVDGIVHIHDANLVRSSFTNWKYQFELVQLANKFINKANERIKKDLLLEWQQKSTLNKIATNFRNKKLKQRTFHLWSKCHKLFKIEYQFTSKHNQNLLQRCMTNWIKTWDYRSLETQAEELHKRRLAEKYFTKLKKYNLVGSIELTSLKRKYFNIMISRYNEIQTLNKIPAILLLRKWRDKLETILEQNDAAGDIYQFNLKKSLFSLWFQELVKVDEMIIAADEVNSNKDVELGQQILRKWSLTAQKNSIHQKIFQDFSKKLNYNTKKSFFQLWHYKINQTKEDLSPLSKRNLSKSPLRTPRRNSPSTLQQSVKKLKENKIIAFRDHFRSTIPKLEFEDDVSSAKRQGKIKPMSFPISSDDSPVKFRYQK</sequence>
<reference evidence="3" key="1">
    <citation type="submission" date="2022-12" db="EMBL/GenBank/DDBJ databases">
        <authorList>
            <person name="Brejova B."/>
        </authorList>
    </citation>
    <scope>NUCLEOTIDE SEQUENCE</scope>
</reference>
<evidence type="ECO:0000313" key="3">
    <source>
        <dbReference type="EMBL" id="CAI5757504.1"/>
    </source>
</evidence>
<dbReference type="Proteomes" id="UP001152885">
    <property type="component" value="Unassembled WGS sequence"/>
</dbReference>
<feature type="region of interest" description="Disordered" evidence="1">
    <location>
        <begin position="719"/>
        <end position="750"/>
    </location>
</feature>
<evidence type="ECO:0000313" key="4">
    <source>
        <dbReference type="Proteomes" id="UP001152885"/>
    </source>
</evidence>
<dbReference type="EMBL" id="CANTUO010000001">
    <property type="protein sequence ID" value="CAI5757504.1"/>
    <property type="molecule type" value="Genomic_DNA"/>
</dbReference>
<organism evidence="3 4">
    <name type="scientific">Candida verbasci</name>
    <dbReference type="NCBI Taxonomy" id="1227364"/>
    <lineage>
        <taxon>Eukaryota</taxon>
        <taxon>Fungi</taxon>
        <taxon>Dikarya</taxon>
        <taxon>Ascomycota</taxon>
        <taxon>Saccharomycotina</taxon>
        <taxon>Pichiomycetes</taxon>
        <taxon>Debaryomycetaceae</taxon>
        <taxon>Candida/Lodderomyces clade</taxon>
        <taxon>Candida</taxon>
    </lineage>
</organism>
<accession>A0A9W4TUX4</accession>
<dbReference type="OrthoDB" id="4070448at2759"/>
<evidence type="ECO:0000256" key="1">
    <source>
        <dbReference type="SAM" id="MobiDB-lite"/>
    </source>
</evidence>